<accession>A0ABU6KJQ6</accession>
<name>A0ABU6KJQ6_9BACI</name>
<evidence type="ECO:0000313" key="2">
    <source>
        <dbReference type="Proteomes" id="UP001335737"/>
    </source>
</evidence>
<gene>
    <name evidence="1" type="ORF">QGM71_18235</name>
</gene>
<protein>
    <recommendedName>
        <fullName evidence="3">GNAT family N-acetyltransferase</fullName>
    </recommendedName>
</protein>
<organism evidence="1 2">
    <name type="scientific">Virgibacillus tibetensis</name>
    <dbReference type="NCBI Taxonomy" id="3042313"/>
    <lineage>
        <taxon>Bacteria</taxon>
        <taxon>Bacillati</taxon>
        <taxon>Bacillota</taxon>
        <taxon>Bacilli</taxon>
        <taxon>Bacillales</taxon>
        <taxon>Bacillaceae</taxon>
        <taxon>Virgibacillus</taxon>
    </lineage>
</organism>
<keyword evidence="2" id="KW-1185">Reference proteome</keyword>
<evidence type="ECO:0008006" key="3">
    <source>
        <dbReference type="Google" id="ProtNLM"/>
    </source>
</evidence>
<comment type="caution">
    <text evidence="1">The sequence shown here is derived from an EMBL/GenBank/DDBJ whole genome shotgun (WGS) entry which is preliminary data.</text>
</comment>
<reference evidence="1 2" key="1">
    <citation type="journal article" date="2024" name="Int. J. Syst. Evol. Microbiol.">
        <title>Virgibacillus tibetensis sp. nov., isolated from salt lake on the Tibetan Plateau of China.</title>
        <authorList>
            <person name="Phurbu D."/>
            <person name="Liu Z.-X."/>
            <person name="Wang R."/>
            <person name="Zheng Y.-Y."/>
            <person name="Liu H.-C."/>
            <person name="Zhou Y.-G."/>
            <person name="Yu Y.-J."/>
            <person name="Li A.-H."/>
        </authorList>
    </citation>
    <scope>NUCLEOTIDE SEQUENCE [LARGE SCALE GENOMIC DNA]</scope>
    <source>
        <strain evidence="1 2">C22-A2</strain>
    </source>
</reference>
<dbReference type="RefSeq" id="WP_327608967.1">
    <property type="nucleotide sequence ID" value="NZ_JARZFX010000014.1"/>
</dbReference>
<dbReference type="Proteomes" id="UP001335737">
    <property type="component" value="Unassembled WGS sequence"/>
</dbReference>
<sequence>MNDFRRVDINTETDFLLKMSALQTTYLSVNPYLDNRELILKKLNRNEIDIFSFTSNRSLEGVFLIKKIPYNNETAYIDYLAFSSDGDQEVVYLLDFLNTIYDIFNISKFIKCEEINDLRVTSFRKVGFNEAAKLREHQFYNGNYFTQKLYFLDVEDALFE</sequence>
<evidence type="ECO:0000313" key="1">
    <source>
        <dbReference type="EMBL" id="MEC5425423.1"/>
    </source>
</evidence>
<proteinExistence type="predicted"/>
<dbReference type="EMBL" id="JARZFX010000014">
    <property type="protein sequence ID" value="MEC5425423.1"/>
    <property type="molecule type" value="Genomic_DNA"/>
</dbReference>